<dbReference type="RefSeq" id="WP_133853705.1">
    <property type="nucleotide sequence ID" value="NZ_SNXZ01000008.1"/>
</dbReference>
<keyword evidence="1" id="KW-0812">Transmembrane</keyword>
<protein>
    <recommendedName>
        <fullName evidence="4">Lumazine-binding protein</fullName>
    </recommendedName>
</protein>
<dbReference type="EMBL" id="SNXZ01000008">
    <property type="protein sequence ID" value="TDP92171.1"/>
    <property type="molecule type" value="Genomic_DNA"/>
</dbReference>
<comment type="caution">
    <text evidence="2">The sequence shown here is derived from an EMBL/GenBank/DDBJ whole genome shotgun (WGS) entry which is preliminary data.</text>
</comment>
<keyword evidence="3" id="KW-1185">Reference proteome</keyword>
<evidence type="ECO:0000313" key="2">
    <source>
        <dbReference type="EMBL" id="TDP92171.1"/>
    </source>
</evidence>
<accession>A0A4R6RYH1</accession>
<gene>
    <name evidence="2" type="ORF">EV186_108384</name>
</gene>
<evidence type="ECO:0000256" key="1">
    <source>
        <dbReference type="SAM" id="Phobius"/>
    </source>
</evidence>
<dbReference type="AlphaFoldDB" id="A0A4R6RYH1"/>
<evidence type="ECO:0008006" key="4">
    <source>
        <dbReference type="Google" id="ProtNLM"/>
    </source>
</evidence>
<feature type="transmembrane region" description="Helical" evidence="1">
    <location>
        <begin position="16"/>
        <end position="38"/>
    </location>
</feature>
<dbReference type="Proteomes" id="UP000295444">
    <property type="component" value="Unassembled WGS sequence"/>
</dbReference>
<organism evidence="2 3">
    <name type="scientific">Labedaea rhizosphaerae</name>
    <dbReference type="NCBI Taxonomy" id="598644"/>
    <lineage>
        <taxon>Bacteria</taxon>
        <taxon>Bacillati</taxon>
        <taxon>Actinomycetota</taxon>
        <taxon>Actinomycetes</taxon>
        <taxon>Pseudonocardiales</taxon>
        <taxon>Pseudonocardiaceae</taxon>
        <taxon>Labedaea</taxon>
    </lineage>
</organism>
<reference evidence="2 3" key="1">
    <citation type="submission" date="2019-03" db="EMBL/GenBank/DDBJ databases">
        <title>Genomic Encyclopedia of Type Strains, Phase IV (KMG-IV): sequencing the most valuable type-strain genomes for metagenomic binning, comparative biology and taxonomic classification.</title>
        <authorList>
            <person name="Goeker M."/>
        </authorList>
    </citation>
    <scope>NUCLEOTIDE SEQUENCE [LARGE SCALE GENOMIC DNA]</scope>
    <source>
        <strain evidence="2 3">DSM 45361</strain>
    </source>
</reference>
<name>A0A4R6RYH1_LABRH</name>
<sequence>MGGYVPPPPPKERHPMPWILGGVAVLVVAAVVVLIVVLTSGTDTSSPKAVNDSVVEALNDKDIKALQGVLCNPDVVPQEINQGLALGKDMVDIKAQAKGDPAQNGDTATSTVGVQLTAMGQTVQANVHLTYRKNGDSWCVADMKANLG</sequence>
<evidence type="ECO:0000313" key="3">
    <source>
        <dbReference type="Proteomes" id="UP000295444"/>
    </source>
</evidence>
<proteinExistence type="predicted"/>
<keyword evidence="1" id="KW-1133">Transmembrane helix</keyword>
<keyword evidence="1" id="KW-0472">Membrane</keyword>